<evidence type="ECO:0000256" key="1">
    <source>
        <dbReference type="ARBA" id="ARBA00023012"/>
    </source>
</evidence>
<dbReference type="Pfam" id="PF04397">
    <property type="entry name" value="LytTR"/>
    <property type="match status" value="1"/>
</dbReference>
<dbReference type="GO" id="GO:0003677">
    <property type="term" value="F:DNA binding"/>
    <property type="evidence" value="ECO:0007669"/>
    <property type="project" value="InterPro"/>
</dbReference>
<keyword evidence="2" id="KW-1133">Transmembrane helix</keyword>
<dbReference type="InterPro" id="IPR012379">
    <property type="entry name" value="LytTR_MHYE"/>
</dbReference>
<gene>
    <name evidence="4" type="primary">rpfD</name>
    <name evidence="4" type="ORF">GCM10017161_30350</name>
</gene>
<feature type="transmembrane region" description="Helical" evidence="2">
    <location>
        <begin position="88"/>
        <end position="109"/>
    </location>
</feature>
<dbReference type="PANTHER" id="PTHR37299">
    <property type="entry name" value="TRANSCRIPTIONAL REGULATOR-RELATED"/>
    <property type="match status" value="1"/>
</dbReference>
<dbReference type="RefSeq" id="WP_189772298.1">
    <property type="nucleotide sequence ID" value="NZ_BNCK01000007.1"/>
</dbReference>
<keyword evidence="2" id="KW-0472">Membrane</keyword>
<feature type="transmembrane region" description="Helical" evidence="2">
    <location>
        <begin position="54"/>
        <end position="76"/>
    </location>
</feature>
<evidence type="ECO:0000313" key="5">
    <source>
        <dbReference type="Proteomes" id="UP000623842"/>
    </source>
</evidence>
<dbReference type="Proteomes" id="UP000623842">
    <property type="component" value="Unassembled WGS sequence"/>
</dbReference>
<keyword evidence="5" id="KW-1185">Reference proteome</keyword>
<dbReference type="PIRSF" id="PIRSF031767">
    <property type="entry name" value="MHYE_LytTR"/>
    <property type="match status" value="1"/>
</dbReference>
<accession>A0A919EMN6</accession>
<reference evidence="4" key="1">
    <citation type="journal article" date="2014" name="Int. J. Syst. Evol. Microbiol.">
        <title>Complete genome sequence of Corynebacterium casei LMG S-19264T (=DSM 44701T), isolated from a smear-ripened cheese.</title>
        <authorList>
            <consortium name="US DOE Joint Genome Institute (JGI-PGF)"/>
            <person name="Walter F."/>
            <person name="Albersmeier A."/>
            <person name="Kalinowski J."/>
            <person name="Ruckert C."/>
        </authorList>
    </citation>
    <scope>NUCLEOTIDE SEQUENCE</scope>
    <source>
        <strain evidence="4">KCTC 42731</strain>
    </source>
</reference>
<organism evidence="4 5">
    <name type="scientific">Thalassotalea marina</name>
    <dbReference type="NCBI Taxonomy" id="1673741"/>
    <lineage>
        <taxon>Bacteria</taxon>
        <taxon>Pseudomonadati</taxon>
        <taxon>Pseudomonadota</taxon>
        <taxon>Gammaproteobacteria</taxon>
        <taxon>Alteromonadales</taxon>
        <taxon>Colwelliaceae</taxon>
        <taxon>Thalassotalea</taxon>
    </lineage>
</organism>
<dbReference type="AlphaFoldDB" id="A0A919EMN6"/>
<dbReference type="GO" id="GO:0000156">
    <property type="term" value="F:phosphorelay response regulator activity"/>
    <property type="evidence" value="ECO:0007669"/>
    <property type="project" value="InterPro"/>
</dbReference>
<dbReference type="Gene3D" id="2.40.50.1020">
    <property type="entry name" value="LytTr DNA-binding domain"/>
    <property type="match status" value="1"/>
</dbReference>
<keyword evidence="2" id="KW-0812">Transmembrane</keyword>
<proteinExistence type="predicted"/>
<dbReference type="PANTHER" id="PTHR37299:SF1">
    <property type="entry name" value="STAGE 0 SPORULATION PROTEIN A HOMOLOG"/>
    <property type="match status" value="1"/>
</dbReference>
<reference evidence="4" key="2">
    <citation type="submission" date="2020-09" db="EMBL/GenBank/DDBJ databases">
        <authorList>
            <person name="Sun Q."/>
            <person name="Kim S."/>
        </authorList>
    </citation>
    <scope>NUCLEOTIDE SEQUENCE</scope>
    <source>
        <strain evidence="4">KCTC 42731</strain>
    </source>
</reference>
<evidence type="ECO:0000313" key="4">
    <source>
        <dbReference type="EMBL" id="GHF99779.1"/>
    </source>
</evidence>
<feature type="transmembrane region" description="Helical" evidence="2">
    <location>
        <begin position="138"/>
        <end position="155"/>
    </location>
</feature>
<evidence type="ECO:0000256" key="2">
    <source>
        <dbReference type="SAM" id="Phobius"/>
    </source>
</evidence>
<dbReference type="InterPro" id="IPR046947">
    <property type="entry name" value="LytR-like"/>
</dbReference>
<dbReference type="SMART" id="SM00850">
    <property type="entry name" value="LytTR"/>
    <property type="match status" value="1"/>
</dbReference>
<protein>
    <recommendedName>
        <fullName evidence="3">HTH LytTR-type domain-containing protein</fullName>
    </recommendedName>
</protein>
<keyword evidence="1" id="KW-0902">Two-component regulatory system</keyword>
<sequence>MSKLTHFQQYKLRYEILFLSCYLLINNTLNATSVIMEAKRSDAQINFMLWEPFIWEYTSAISTLLLIPAIVWFINTFPINWQQIKRTILIYFCASVVYSFAHVGVMVGLREVIYALTGGDYNFGQFWFEMFYEYRKDAWGFIFFIGIIHAYRFILSRIHGEANPITEGEDNSEPSTNAKSLDRLLVKKLGKEFIIKVADVEWLESSGNYVNLHIGGRVYPFRTTMNVITQQLIDKGFCRIHRSHAIRLDAIESITPLSSGDSEVKLLSGKVLNLSRRYKEQFKAQLEG</sequence>
<dbReference type="InterPro" id="IPR007492">
    <property type="entry name" value="LytTR_DNA-bd_dom"/>
</dbReference>
<name>A0A919EMN6_9GAMM</name>
<dbReference type="PROSITE" id="PS50930">
    <property type="entry name" value="HTH_LYTTR"/>
    <property type="match status" value="1"/>
</dbReference>
<feature type="domain" description="HTH LytTR-type" evidence="3">
    <location>
        <begin position="184"/>
        <end position="288"/>
    </location>
</feature>
<dbReference type="EMBL" id="BNCK01000007">
    <property type="protein sequence ID" value="GHF99779.1"/>
    <property type="molecule type" value="Genomic_DNA"/>
</dbReference>
<comment type="caution">
    <text evidence="4">The sequence shown here is derived from an EMBL/GenBank/DDBJ whole genome shotgun (WGS) entry which is preliminary data.</text>
</comment>
<feature type="transmembrane region" description="Helical" evidence="2">
    <location>
        <begin position="12"/>
        <end position="34"/>
    </location>
</feature>
<evidence type="ECO:0000259" key="3">
    <source>
        <dbReference type="PROSITE" id="PS50930"/>
    </source>
</evidence>